<dbReference type="InterPro" id="IPR032808">
    <property type="entry name" value="DoxX"/>
</dbReference>
<proteinExistence type="predicted"/>
<gene>
    <name evidence="6" type="ORF">MNVM_39590</name>
</gene>
<organism evidence="6 7">
    <name type="scientific">Mycobacterium novum</name>
    <dbReference type="NCBI Taxonomy" id="2492438"/>
    <lineage>
        <taxon>Bacteria</taxon>
        <taxon>Bacillati</taxon>
        <taxon>Actinomycetota</taxon>
        <taxon>Actinomycetes</taxon>
        <taxon>Mycobacteriales</taxon>
        <taxon>Mycobacteriaceae</taxon>
        <taxon>Mycobacterium</taxon>
    </lineage>
</organism>
<evidence type="ECO:0000256" key="2">
    <source>
        <dbReference type="ARBA" id="ARBA00022692"/>
    </source>
</evidence>
<sequence>MSVSTLYLATITVTAVITIAIAVADFIPAPFVLANSAQVGVPRSWLPMLGGLKLAGGAGLLIGLAGVPLIGPAAAAGLVAFFIGAVVTHLRAGVWHNIGFPAVYLVLSTASLVMLLA</sequence>
<feature type="transmembrane region" description="Helical" evidence="5">
    <location>
        <begin position="98"/>
        <end position="116"/>
    </location>
</feature>
<evidence type="ECO:0000256" key="1">
    <source>
        <dbReference type="ARBA" id="ARBA00004141"/>
    </source>
</evidence>
<dbReference type="RefSeq" id="WP_013829023.1">
    <property type="nucleotide sequence ID" value="NZ_AP022562.1"/>
</dbReference>
<keyword evidence="3 5" id="KW-1133">Transmembrane helix</keyword>
<dbReference type="Proteomes" id="UP000466997">
    <property type="component" value="Chromosome"/>
</dbReference>
<dbReference type="EMBL" id="AP022562">
    <property type="protein sequence ID" value="BBX14878.1"/>
    <property type="molecule type" value="Genomic_DNA"/>
</dbReference>
<accession>A0A7I7JTX0</accession>
<dbReference type="GO" id="GO:0016020">
    <property type="term" value="C:membrane"/>
    <property type="evidence" value="ECO:0007669"/>
    <property type="project" value="UniProtKB-SubCell"/>
</dbReference>
<keyword evidence="7" id="KW-1185">Reference proteome</keyword>
<protein>
    <submittedName>
        <fullName evidence="6">Membrane protein</fullName>
    </submittedName>
</protein>
<evidence type="ECO:0000313" key="7">
    <source>
        <dbReference type="Proteomes" id="UP000466997"/>
    </source>
</evidence>
<dbReference type="KEGG" id="mnm:MNVM_39590"/>
<dbReference type="AlphaFoldDB" id="A0A7I7JTX0"/>
<evidence type="ECO:0000313" key="6">
    <source>
        <dbReference type="EMBL" id="BBX14878.1"/>
    </source>
</evidence>
<comment type="subcellular location">
    <subcellularLocation>
        <location evidence="1">Membrane</location>
        <topology evidence="1">Multi-pass membrane protein</topology>
    </subcellularLocation>
</comment>
<evidence type="ECO:0000256" key="3">
    <source>
        <dbReference type="ARBA" id="ARBA00022989"/>
    </source>
</evidence>
<name>A0A7I7JTX0_9MYCO</name>
<feature type="transmembrane region" description="Helical" evidence="5">
    <location>
        <begin position="54"/>
        <end position="86"/>
    </location>
</feature>
<evidence type="ECO:0000256" key="5">
    <source>
        <dbReference type="SAM" id="Phobius"/>
    </source>
</evidence>
<feature type="transmembrane region" description="Helical" evidence="5">
    <location>
        <begin position="6"/>
        <end position="33"/>
    </location>
</feature>
<evidence type="ECO:0000256" key="4">
    <source>
        <dbReference type="ARBA" id="ARBA00023136"/>
    </source>
</evidence>
<keyword evidence="2 5" id="KW-0812">Transmembrane</keyword>
<keyword evidence="4 5" id="KW-0472">Membrane</keyword>
<reference evidence="6 7" key="1">
    <citation type="journal article" date="2019" name="Emerg. Microbes Infect.">
        <title>Comprehensive subspecies identification of 175 nontuberculous mycobacteria species based on 7547 genomic profiles.</title>
        <authorList>
            <person name="Matsumoto Y."/>
            <person name="Kinjo T."/>
            <person name="Motooka D."/>
            <person name="Nabeya D."/>
            <person name="Jung N."/>
            <person name="Uechi K."/>
            <person name="Horii T."/>
            <person name="Iida T."/>
            <person name="Fujita J."/>
            <person name="Nakamura S."/>
        </authorList>
    </citation>
    <scope>NUCLEOTIDE SEQUENCE [LARGE SCALE GENOMIC DNA]</scope>
    <source>
        <strain evidence="6 7">JCM 6391</strain>
    </source>
</reference>
<dbReference type="Pfam" id="PF13564">
    <property type="entry name" value="DoxX_2"/>
    <property type="match status" value="1"/>
</dbReference>